<feature type="domain" description="C2H2-type" evidence="7">
    <location>
        <begin position="1275"/>
        <end position="1298"/>
    </location>
</feature>
<feature type="region of interest" description="Disordered" evidence="6">
    <location>
        <begin position="431"/>
        <end position="470"/>
    </location>
</feature>
<feature type="compositionally biased region" description="Polar residues" evidence="6">
    <location>
        <begin position="858"/>
        <end position="868"/>
    </location>
</feature>
<feature type="compositionally biased region" description="Basic and acidic residues" evidence="6">
    <location>
        <begin position="1706"/>
        <end position="1715"/>
    </location>
</feature>
<feature type="compositionally biased region" description="Basic residues" evidence="6">
    <location>
        <begin position="825"/>
        <end position="834"/>
    </location>
</feature>
<feature type="domain" description="C2H2-type" evidence="7">
    <location>
        <begin position="52"/>
        <end position="80"/>
    </location>
</feature>
<feature type="compositionally biased region" description="Basic and acidic residues" evidence="6">
    <location>
        <begin position="1789"/>
        <end position="1810"/>
    </location>
</feature>
<organism evidence="8 9">
    <name type="scientific">Mya arenaria</name>
    <name type="common">Soft-shell clam</name>
    <dbReference type="NCBI Taxonomy" id="6604"/>
    <lineage>
        <taxon>Eukaryota</taxon>
        <taxon>Metazoa</taxon>
        <taxon>Spiralia</taxon>
        <taxon>Lophotrochozoa</taxon>
        <taxon>Mollusca</taxon>
        <taxon>Bivalvia</taxon>
        <taxon>Autobranchia</taxon>
        <taxon>Heteroconchia</taxon>
        <taxon>Euheterodonta</taxon>
        <taxon>Imparidentia</taxon>
        <taxon>Neoheterodontei</taxon>
        <taxon>Myida</taxon>
        <taxon>Myoidea</taxon>
        <taxon>Myidae</taxon>
        <taxon>Mya</taxon>
    </lineage>
</organism>
<reference evidence="8" key="1">
    <citation type="submission" date="2022-11" db="EMBL/GenBank/DDBJ databases">
        <title>Centuries of genome instability and evolution in soft-shell clam transmissible cancer (bioRxiv).</title>
        <authorList>
            <person name="Hart S.F.M."/>
            <person name="Yonemitsu M.A."/>
            <person name="Giersch R.M."/>
            <person name="Beal B.F."/>
            <person name="Arriagada G."/>
            <person name="Davis B.W."/>
            <person name="Ostrander E.A."/>
            <person name="Goff S.P."/>
            <person name="Metzger M.J."/>
        </authorList>
    </citation>
    <scope>NUCLEOTIDE SEQUENCE</scope>
    <source>
        <strain evidence="8">MELC-2E11</strain>
        <tissue evidence="8">Siphon/mantle</tissue>
    </source>
</reference>
<dbReference type="Gene3D" id="3.30.160.60">
    <property type="entry name" value="Classic Zinc Finger"/>
    <property type="match status" value="15"/>
</dbReference>
<evidence type="ECO:0000256" key="2">
    <source>
        <dbReference type="ARBA" id="ARBA00022737"/>
    </source>
</evidence>
<dbReference type="Pfam" id="PF13912">
    <property type="entry name" value="zf-C2H2_6"/>
    <property type="match status" value="4"/>
</dbReference>
<feature type="domain" description="C2H2-type" evidence="7">
    <location>
        <begin position="550"/>
        <end position="578"/>
    </location>
</feature>
<feature type="domain" description="C2H2-type" evidence="7">
    <location>
        <begin position="176"/>
        <end position="204"/>
    </location>
</feature>
<evidence type="ECO:0000256" key="3">
    <source>
        <dbReference type="ARBA" id="ARBA00022771"/>
    </source>
</evidence>
<feature type="domain" description="C2H2-type" evidence="7">
    <location>
        <begin position="923"/>
        <end position="951"/>
    </location>
</feature>
<feature type="compositionally biased region" description="Polar residues" evidence="6">
    <location>
        <begin position="1672"/>
        <end position="1686"/>
    </location>
</feature>
<feature type="compositionally biased region" description="Polar residues" evidence="6">
    <location>
        <begin position="1346"/>
        <end position="1364"/>
    </location>
</feature>
<keyword evidence="2" id="KW-0677">Repeat</keyword>
<feature type="domain" description="C2H2-type" evidence="7">
    <location>
        <begin position="477"/>
        <end position="505"/>
    </location>
</feature>
<dbReference type="PANTHER" id="PTHR24408">
    <property type="entry name" value="ZINC FINGER PROTEIN"/>
    <property type="match status" value="1"/>
</dbReference>
<feature type="region of interest" description="Disordered" evidence="6">
    <location>
        <begin position="627"/>
        <end position="682"/>
    </location>
</feature>
<dbReference type="PROSITE" id="PS00028">
    <property type="entry name" value="ZINC_FINGER_C2H2_1"/>
    <property type="match status" value="24"/>
</dbReference>
<feature type="domain" description="C2H2-type" evidence="7">
    <location>
        <begin position="1108"/>
        <end position="1136"/>
    </location>
</feature>
<feature type="region of interest" description="Disordered" evidence="6">
    <location>
        <begin position="1301"/>
        <end position="1443"/>
    </location>
</feature>
<protein>
    <submittedName>
        <fullName evidence="8">XFIN-like protein</fullName>
    </submittedName>
</protein>
<sequence>MCKRVFARETNLASHLELHQKKAAMGITEVKEKLSKDKKKVLKEPKLEMKEWKCGDCDEVFIEHKELKYHRRKVHCSKGPKQICPHCDKTFSTESAFQKHTSVHTGPFVCPVCHERNEEIVDHMKHMGDKHQDKTLTCTICDKVVLSKPDLYQHVTVRHEKEPEEKLQSMYDLLYQECQICQEKFLKKNDLANHMDTVHEEEKSEVCFFCDKSFIKKAQLNTHIGMQHKTMAVYECRKCLEDVAKKDLYNHGKVQHLPPYNCNECKTEYESRNEMEQHQFEEHDGGFSCKKCDVKFTYSHELRTHYKNHEPGSQPFLCDECGEGFEIKPLLKTHVLQQHFKNNHSEMLKHHPEMSGVNNAITCLICGEFNFDFKMVFAKHMRDDHFNGDLELAYTVFPWLKANFPPPGDPPTCDTCGREFLTLPALKAHMKDHEPSKTYSKKPAATPKKAASDEENEYEEEQVDFTHIEPRETEKAHKCEFCDESFTRKVSLKKHIKSRHKKGTTKAAIGKLEEREEEIDNELENELTEDVAETIDSEVSKSPRKKVKLNFCQICEEMFKTMEELISHVKSVHEDNDDKPEDLEVNPVSYDLEKKACLLCSTPSNMKNFFSRYGVRRHMRNCHGITIEDDDSVDTPKSSEKKKKPAKDKISTSLFNKKDTPKSQLKKPKSKKPLGKGAMNISINTDMDSTADEMDYEETNDISAFLGKNFNLGKAVQGMISDEMERDARECKECNESFSCLDTLKKHKILHEMKKNPYLKLDEEILGKIYACKQCKNMYSNALSLIHHNRSKHDGDHEEEILSYVDEVDGILKKIKEIQEQNKGKTSKAKKRKMSLPESDASSRAKKREKLDIATEPESMTSPPQFSKTGRRITKSRKLVEQFSCYKCNKSFDMERSLKNHIKLAHDAKESPIKAQSSPVSGYECSKCNRVFDEMVNLRRHTLMKHKERWEATGLKSENSASAQVSTSTMIYECDVCNQKFSVLSALRHHMISVHDEDDEGDVKVKEEALACTICSQEFASQHTLKIHMRKHTGEKPHTCCVCSNSFISKFKLHLHLKKIHAKLWMKKVHCKTCFALFDNEKAMLKHKDEHNRRDEEEDISDSGSLQHKCKECGKSFKWKKNLDSHMKFFHEETSTKTCGVCNKVFPNNKLIEEHMKTHSNNCNYCGKHYTSENVLKTHESQCRSKKTSEGKMTCDICKKNFASKAKLLEHMLNHTSIKSAKCDHCLESFKDESSLKSHKCKAKKTTKQSGTKTESKKDKLPTNKKGLKKMPSKFACGKCGKKFSKLYQVRDHKRLVHKISVSDKSSSIQTRRSSAEAESTSKYGMRTASERKASAGNQDTDDNVKTTSKQYTPSTPQASSSEMKTSSKNVTSSSKLTPKPSGVKTPKTSGTPQQKGSSKAAGKTPKPIGKATLTPKGTGQGTKSKKEAQTVTSSSSKSIEKSGEEVHKVAVCPICSKTLKMKRYLRDHLKNVHKIASEKINETIEKAKTKRVKCLYCRECHKMFWSNSLYEEHIRQMHPDKAALELDKQVMEQLIKTEVRSPPVPTLMEGDASDVQYKCEFCTSIMWTKDSFDDHIIEFHPEHVVEYGIPQEALSKSMDENSDEDPSNTLDVEVYQGLTCEQLSTQPVVRLQKMPASPSKKAQNLEVKEKGEDMGAEEHAGKGIEKLTKGQDASSEDSNGSVNDTDIQKESNRTSENENSSDTKTMTECDKEQTYDVDEIQRQAMETEMPAVDYYEFESNKDGEINTSTVSTENATPDAGTDTCEKSVTSPDKDTPQLPDDGDSQQEGQKDVTLKKECPESDDVEHVDSKEDDSEPCIDDVKKDDEITTDSPVDKNIFAVDQTTTNSTSEVGHDSIEQTKDKGNDEDVNQEYEAEKGDMVSVEINKEAMENGSPILELFVKTESEIRPDIVDDMSIVPNFGQYSEITDLPISGGQETGQTDEGNQDDPIIEPALQKPDSPVTESEQPSLVSIEEDIPAQYGGTVGVAETNKMNVLDSLESAGVNYNSFEQHVEYKAVSEQDTGRINEQNDVNIPHNETQGTDIQGVLTGELSDYEPMDFE</sequence>
<feature type="domain" description="C2H2-type" evidence="7">
    <location>
        <begin position="770"/>
        <end position="798"/>
    </location>
</feature>
<feature type="domain" description="C2H2-type" evidence="7">
    <location>
        <begin position="883"/>
        <end position="911"/>
    </location>
</feature>
<feature type="domain" description="C2H2-type" evidence="7">
    <location>
        <begin position="316"/>
        <end position="344"/>
    </location>
</feature>
<feature type="compositionally biased region" description="Polar residues" evidence="6">
    <location>
        <begin position="1303"/>
        <end position="1323"/>
    </location>
</feature>
<feature type="compositionally biased region" description="Basic and acidic residues" evidence="6">
    <location>
        <begin position="1687"/>
        <end position="1697"/>
    </location>
</feature>
<feature type="domain" description="C2H2-type" evidence="7">
    <location>
        <begin position="411"/>
        <end position="438"/>
    </location>
</feature>
<evidence type="ECO:0000259" key="7">
    <source>
        <dbReference type="PROSITE" id="PS50157"/>
    </source>
</evidence>
<dbReference type="Pfam" id="PF00096">
    <property type="entry name" value="zf-C2H2"/>
    <property type="match status" value="6"/>
</dbReference>
<feature type="region of interest" description="Disordered" evidence="6">
    <location>
        <begin position="819"/>
        <end position="872"/>
    </location>
</feature>
<feature type="region of interest" description="Disordered" evidence="6">
    <location>
        <begin position="1928"/>
        <end position="1970"/>
    </location>
</feature>
<evidence type="ECO:0000256" key="1">
    <source>
        <dbReference type="ARBA" id="ARBA00022723"/>
    </source>
</evidence>
<name>A0ABY7EUY0_MYAAR</name>
<dbReference type="InterPro" id="IPR036236">
    <property type="entry name" value="Znf_C2H2_sf"/>
</dbReference>
<feature type="compositionally biased region" description="Basic and acidic residues" evidence="6">
    <location>
        <begin position="1647"/>
        <end position="1670"/>
    </location>
</feature>
<accession>A0ABY7EUY0</accession>
<feature type="region of interest" description="Disordered" evidence="6">
    <location>
        <begin position="1630"/>
        <end position="1869"/>
    </location>
</feature>
<feature type="domain" description="C2H2-type" evidence="7">
    <location>
        <begin position="287"/>
        <end position="315"/>
    </location>
</feature>
<feature type="compositionally biased region" description="Polar residues" evidence="6">
    <location>
        <begin position="1746"/>
        <end position="1756"/>
    </location>
</feature>
<feature type="domain" description="C2H2-type" evidence="7">
    <location>
        <begin position="729"/>
        <end position="756"/>
    </location>
</feature>
<feature type="compositionally biased region" description="Acidic residues" evidence="6">
    <location>
        <begin position="453"/>
        <end position="463"/>
    </location>
</feature>
<feature type="compositionally biased region" description="Basic and acidic residues" evidence="6">
    <location>
        <begin position="1852"/>
        <end position="1866"/>
    </location>
</feature>
<feature type="compositionally biased region" description="Low complexity" evidence="6">
    <location>
        <begin position="437"/>
        <end position="449"/>
    </location>
</feature>
<feature type="compositionally biased region" description="Polar residues" evidence="6">
    <location>
        <begin position="1387"/>
        <end position="1398"/>
    </location>
</feature>
<dbReference type="PROSITE" id="PS50157">
    <property type="entry name" value="ZINC_FINGER_C2H2_2"/>
    <property type="match status" value="21"/>
</dbReference>
<dbReference type="SMART" id="SM00355">
    <property type="entry name" value="ZnF_C2H2"/>
    <property type="match status" value="33"/>
</dbReference>
<evidence type="ECO:0000256" key="6">
    <source>
        <dbReference type="SAM" id="MobiDB-lite"/>
    </source>
</evidence>
<feature type="compositionally biased region" description="Polar residues" evidence="6">
    <location>
        <begin position="2028"/>
        <end position="2043"/>
    </location>
</feature>
<feature type="compositionally biased region" description="Basic residues" evidence="6">
    <location>
        <begin position="664"/>
        <end position="674"/>
    </location>
</feature>
<evidence type="ECO:0000313" key="8">
    <source>
        <dbReference type="EMBL" id="WAR12631.1"/>
    </source>
</evidence>
<feature type="domain" description="C2H2-type" evidence="7">
    <location>
        <begin position="1137"/>
        <end position="1164"/>
    </location>
</feature>
<feature type="domain" description="C2H2-type" evidence="7">
    <location>
        <begin position="260"/>
        <end position="288"/>
    </location>
</feature>
<feature type="domain" description="C2H2-type" evidence="7">
    <location>
        <begin position="82"/>
        <end position="106"/>
    </location>
</feature>
<keyword evidence="3 5" id="KW-0863">Zinc-finger</keyword>
<feature type="compositionally biased region" description="Low complexity" evidence="6">
    <location>
        <begin position="1365"/>
        <end position="1378"/>
    </location>
</feature>
<feature type="region of interest" description="Disordered" evidence="6">
    <location>
        <begin position="2028"/>
        <end position="2061"/>
    </location>
</feature>
<proteinExistence type="predicted"/>
<evidence type="ECO:0000256" key="5">
    <source>
        <dbReference type="PROSITE-ProRule" id="PRU00042"/>
    </source>
</evidence>
<keyword evidence="9" id="KW-1185">Reference proteome</keyword>
<feature type="domain" description="C2H2-type" evidence="7">
    <location>
        <begin position="1193"/>
        <end position="1220"/>
    </location>
</feature>
<keyword evidence="1" id="KW-0479">Metal-binding</keyword>
<keyword evidence="4" id="KW-0862">Zinc</keyword>
<feature type="domain" description="C2H2-type" evidence="7">
    <location>
        <begin position="1496"/>
        <end position="1524"/>
    </location>
</feature>
<feature type="region of interest" description="Disordered" evidence="6">
    <location>
        <begin position="503"/>
        <end position="525"/>
    </location>
</feature>
<dbReference type="PANTHER" id="PTHR24408:SF34">
    <property type="entry name" value="ZINC FINGER PROTEIN 672-RELATED"/>
    <property type="match status" value="1"/>
</dbReference>
<feature type="domain" description="C2H2-type" evidence="7">
    <location>
        <begin position="1010"/>
        <end position="1037"/>
    </location>
</feature>
<feature type="domain" description="C2H2-type" evidence="7">
    <location>
        <begin position="972"/>
        <end position="1000"/>
    </location>
</feature>
<feature type="region of interest" description="Disordered" evidence="6">
    <location>
        <begin position="1241"/>
        <end position="1270"/>
    </location>
</feature>
<evidence type="ECO:0000256" key="4">
    <source>
        <dbReference type="ARBA" id="ARBA00022833"/>
    </source>
</evidence>
<feature type="domain" description="C2H2-type" evidence="7">
    <location>
        <begin position="1038"/>
        <end position="1062"/>
    </location>
</feature>
<dbReference type="InterPro" id="IPR013087">
    <property type="entry name" value="Znf_C2H2_type"/>
</dbReference>
<dbReference type="Proteomes" id="UP001164746">
    <property type="component" value="Chromosome 8"/>
</dbReference>
<gene>
    <name evidence="8" type="ORF">MAR_026811</name>
</gene>
<feature type="compositionally biased region" description="Polar residues" evidence="6">
    <location>
        <begin position="1842"/>
        <end position="1851"/>
    </location>
</feature>
<dbReference type="EMBL" id="CP111019">
    <property type="protein sequence ID" value="WAR12631.1"/>
    <property type="molecule type" value="Genomic_DNA"/>
</dbReference>
<evidence type="ECO:0000313" key="9">
    <source>
        <dbReference type="Proteomes" id="UP001164746"/>
    </source>
</evidence>
<dbReference type="SUPFAM" id="SSF57667">
    <property type="entry name" value="beta-beta-alpha zinc fingers"/>
    <property type="match status" value="9"/>
</dbReference>
<feature type="compositionally biased region" description="Acidic residues" evidence="6">
    <location>
        <begin position="515"/>
        <end position="525"/>
    </location>
</feature>